<evidence type="ECO:0000256" key="1">
    <source>
        <dbReference type="SAM" id="MobiDB-lite"/>
    </source>
</evidence>
<feature type="region of interest" description="Disordered" evidence="1">
    <location>
        <begin position="153"/>
        <end position="207"/>
    </location>
</feature>
<accession>A0ABR4PXZ4</accession>
<dbReference type="InterPro" id="IPR052973">
    <property type="entry name" value="Fungal_sec-metab_reg_TF"/>
</dbReference>
<comment type="caution">
    <text evidence="2">The sequence shown here is derived from an EMBL/GenBank/DDBJ whole genome shotgun (WGS) entry which is preliminary data.</text>
</comment>
<feature type="region of interest" description="Disordered" evidence="1">
    <location>
        <begin position="89"/>
        <end position="123"/>
    </location>
</feature>
<dbReference type="Proteomes" id="UP001629113">
    <property type="component" value="Unassembled WGS sequence"/>
</dbReference>
<dbReference type="PANTHER" id="PTHR35392">
    <property type="entry name" value="ZN(II)2CYS6 TRANSCRIPTION FACTOR (EUROFUNG)-RELATED-RELATED"/>
    <property type="match status" value="1"/>
</dbReference>
<gene>
    <name evidence="2" type="ORF">PVAG01_01763</name>
</gene>
<organism evidence="2 3">
    <name type="scientific">Phlyctema vagabunda</name>
    <dbReference type="NCBI Taxonomy" id="108571"/>
    <lineage>
        <taxon>Eukaryota</taxon>
        <taxon>Fungi</taxon>
        <taxon>Dikarya</taxon>
        <taxon>Ascomycota</taxon>
        <taxon>Pezizomycotina</taxon>
        <taxon>Leotiomycetes</taxon>
        <taxon>Helotiales</taxon>
        <taxon>Dermateaceae</taxon>
        <taxon>Phlyctema</taxon>
    </lineage>
</organism>
<sequence>MASASDIFMTDGDSAGYWLSLSSSESDSDFLSSPSPTTGSEASYIFLSSPHETDEVVSQLPAKDVIRQSPYRHDEMLAGGLYTHHLGITSTPDKYSETGDQEPRTFSITSRPMAPAQSPGEEEPWIPLDRAYRIPDFEPGFVAFLPEPQMPLQKTEEGTQPRSPAWEHTIVKKNGPGKLTNGERSARPTSRSQGKRSGKLAPETAKKAKRIREIRSCWRCWNLKVPCSEGEHCKACLKRYSLPSPTKDQLCCRTGFDEYELAFFPDFLNSHYKRTQIENLVTEHTSGFLDVVIDVHISTGESFRPMTVRANLFQPLGAKLLFHDYLRTENDDVETQMIRRYSAPIGLLGVDTAALKKTCLCHIEEMVANPLYAAQATAGDATQVPKKILETVQRYSNAKDLPLVRKVLMLHAINYFISHVVTFSKESASEVLETAGAYAYCSPSEPYLSSRLLNRQVKYGMHKLHRELTREVLEGLEKSMRTKSRDSWGPSLCVLLVLALCIENTQIAADTFVVCDLDNDDDAPSGYNRGHSFNACVALEEYPFQQCTRLFHDIYRSHKEGTRAKDSAFNPFKADCEVDVRAGWDRETNMMVLEMRELIYACEMELEYLSQRPAFITQDTQIPPDLIRLNNTGRLVSQFLLSFF</sequence>
<dbReference type="EMBL" id="JBFCZG010000001">
    <property type="protein sequence ID" value="KAL3428254.1"/>
    <property type="molecule type" value="Genomic_DNA"/>
</dbReference>
<evidence type="ECO:0000313" key="2">
    <source>
        <dbReference type="EMBL" id="KAL3428254.1"/>
    </source>
</evidence>
<keyword evidence="3" id="KW-1185">Reference proteome</keyword>
<proteinExistence type="predicted"/>
<feature type="compositionally biased region" description="Basic and acidic residues" evidence="1">
    <location>
        <begin position="94"/>
        <end position="103"/>
    </location>
</feature>
<name>A0ABR4PXZ4_9HELO</name>
<evidence type="ECO:0000313" key="3">
    <source>
        <dbReference type="Proteomes" id="UP001629113"/>
    </source>
</evidence>
<protein>
    <submittedName>
        <fullName evidence="2">Fungal Zn binuclear cluster domain containing protein</fullName>
    </submittedName>
</protein>
<reference evidence="2 3" key="1">
    <citation type="submission" date="2024-06" db="EMBL/GenBank/DDBJ databases">
        <title>Complete genome of Phlyctema vagabunda strain 19-DSS-EL-015.</title>
        <authorList>
            <person name="Fiorenzani C."/>
        </authorList>
    </citation>
    <scope>NUCLEOTIDE SEQUENCE [LARGE SCALE GENOMIC DNA]</scope>
    <source>
        <strain evidence="2 3">19-DSS-EL-015</strain>
    </source>
</reference>
<dbReference type="PANTHER" id="PTHR35392:SF5">
    <property type="entry name" value="ZN(2)-C6 FUNGAL-TYPE DOMAIN-CONTAINING PROTEIN"/>
    <property type="match status" value="1"/>
</dbReference>